<evidence type="ECO:0000256" key="1">
    <source>
        <dbReference type="SAM" id="SignalP"/>
    </source>
</evidence>
<dbReference type="Proteomes" id="UP001500034">
    <property type="component" value="Unassembled WGS sequence"/>
</dbReference>
<feature type="signal peptide" evidence="1">
    <location>
        <begin position="1"/>
        <end position="25"/>
    </location>
</feature>
<feature type="chain" id="PRO_5047319296" evidence="1">
    <location>
        <begin position="26"/>
        <end position="39"/>
    </location>
</feature>
<proteinExistence type="predicted"/>
<keyword evidence="3" id="KW-1185">Reference proteome</keyword>
<name>A0ABP7PG51_9ACTN</name>
<keyword evidence="1" id="KW-0732">Signal</keyword>
<accession>A0ABP7PG51</accession>
<sequence>MRKSSWAVIAAAVALPVLCAAPAEAAVPSATHLPAFRGT</sequence>
<protein>
    <submittedName>
        <fullName evidence="2">Uncharacterized protein</fullName>
    </submittedName>
</protein>
<comment type="caution">
    <text evidence="2">The sequence shown here is derived from an EMBL/GenBank/DDBJ whole genome shotgun (WGS) entry which is preliminary data.</text>
</comment>
<evidence type="ECO:0000313" key="3">
    <source>
        <dbReference type="Proteomes" id="UP001500034"/>
    </source>
</evidence>
<organism evidence="2 3">
    <name type="scientific">Streptomyces marokkonensis</name>
    <dbReference type="NCBI Taxonomy" id="324855"/>
    <lineage>
        <taxon>Bacteria</taxon>
        <taxon>Bacillati</taxon>
        <taxon>Actinomycetota</taxon>
        <taxon>Actinomycetes</taxon>
        <taxon>Kitasatosporales</taxon>
        <taxon>Streptomycetaceae</taxon>
        <taxon>Streptomyces</taxon>
    </lineage>
</organism>
<gene>
    <name evidence="2" type="ORF">GCM10022384_16090</name>
</gene>
<dbReference type="EMBL" id="BAABCQ010000021">
    <property type="protein sequence ID" value="GAA3965035.1"/>
    <property type="molecule type" value="Genomic_DNA"/>
</dbReference>
<evidence type="ECO:0000313" key="2">
    <source>
        <dbReference type="EMBL" id="GAA3965035.1"/>
    </source>
</evidence>
<reference evidence="3" key="1">
    <citation type="journal article" date="2019" name="Int. J. Syst. Evol. Microbiol.">
        <title>The Global Catalogue of Microorganisms (GCM) 10K type strain sequencing project: providing services to taxonomists for standard genome sequencing and annotation.</title>
        <authorList>
            <consortium name="The Broad Institute Genomics Platform"/>
            <consortium name="The Broad Institute Genome Sequencing Center for Infectious Disease"/>
            <person name="Wu L."/>
            <person name="Ma J."/>
        </authorList>
    </citation>
    <scope>NUCLEOTIDE SEQUENCE [LARGE SCALE GENOMIC DNA]</scope>
    <source>
        <strain evidence="3">JCM 17027</strain>
    </source>
</reference>